<comment type="caution">
    <text evidence="1">The sequence shown here is derived from an EMBL/GenBank/DDBJ whole genome shotgun (WGS) entry which is preliminary data.</text>
</comment>
<sequence>MQPKRIPNPLLPPSLFLPVKPSRCHLFGVATDHHPSSIRLANHIVVPPQHQNPSTAAVFHSQDHHHPLPLSPPISQIISANFQSNTTRHQHHSYLQIRVPVSVSWSTSNSFISCLVQYNHP</sequence>
<evidence type="ECO:0000313" key="2">
    <source>
        <dbReference type="Proteomes" id="UP001140949"/>
    </source>
</evidence>
<evidence type="ECO:0000313" key="1">
    <source>
        <dbReference type="EMBL" id="KAJ6793786.1"/>
    </source>
</evidence>
<organism evidence="1 2">
    <name type="scientific">Iris pallida</name>
    <name type="common">Sweet iris</name>
    <dbReference type="NCBI Taxonomy" id="29817"/>
    <lineage>
        <taxon>Eukaryota</taxon>
        <taxon>Viridiplantae</taxon>
        <taxon>Streptophyta</taxon>
        <taxon>Embryophyta</taxon>
        <taxon>Tracheophyta</taxon>
        <taxon>Spermatophyta</taxon>
        <taxon>Magnoliopsida</taxon>
        <taxon>Liliopsida</taxon>
        <taxon>Asparagales</taxon>
        <taxon>Iridaceae</taxon>
        <taxon>Iridoideae</taxon>
        <taxon>Irideae</taxon>
        <taxon>Iris</taxon>
    </lineage>
</organism>
<dbReference type="AlphaFoldDB" id="A0AAX6DQ05"/>
<gene>
    <name evidence="1" type="ORF">M6B38_234955</name>
</gene>
<accession>A0AAX6DQ05</accession>
<dbReference type="Proteomes" id="UP001140949">
    <property type="component" value="Unassembled WGS sequence"/>
</dbReference>
<reference evidence="1" key="1">
    <citation type="journal article" date="2023" name="GigaByte">
        <title>Genome assembly of the bearded iris, Iris pallida Lam.</title>
        <authorList>
            <person name="Bruccoleri R.E."/>
            <person name="Oakeley E.J."/>
            <person name="Faust A.M.E."/>
            <person name="Altorfer M."/>
            <person name="Dessus-Babus S."/>
            <person name="Burckhardt D."/>
            <person name="Oertli M."/>
            <person name="Naumann U."/>
            <person name="Petersen F."/>
            <person name="Wong J."/>
        </authorList>
    </citation>
    <scope>NUCLEOTIDE SEQUENCE</scope>
    <source>
        <strain evidence="1">GSM-AAB239-AS_SAM_17_03QT</strain>
    </source>
</reference>
<proteinExistence type="predicted"/>
<protein>
    <submittedName>
        <fullName evidence="1">Extensin</fullName>
    </submittedName>
</protein>
<reference evidence="1" key="2">
    <citation type="submission" date="2023-04" db="EMBL/GenBank/DDBJ databases">
        <authorList>
            <person name="Bruccoleri R.E."/>
            <person name="Oakeley E.J."/>
            <person name="Faust A.-M."/>
            <person name="Dessus-Babus S."/>
            <person name="Altorfer M."/>
            <person name="Burckhardt D."/>
            <person name="Oertli M."/>
            <person name="Naumann U."/>
            <person name="Petersen F."/>
            <person name="Wong J."/>
        </authorList>
    </citation>
    <scope>NUCLEOTIDE SEQUENCE</scope>
    <source>
        <strain evidence="1">GSM-AAB239-AS_SAM_17_03QT</strain>
        <tissue evidence="1">Leaf</tissue>
    </source>
</reference>
<keyword evidence="2" id="KW-1185">Reference proteome</keyword>
<name>A0AAX6DQ05_IRIPA</name>
<dbReference type="EMBL" id="JANAVB010042622">
    <property type="protein sequence ID" value="KAJ6793786.1"/>
    <property type="molecule type" value="Genomic_DNA"/>
</dbReference>